<dbReference type="InterPro" id="IPR015143">
    <property type="entry name" value="L27_1"/>
</dbReference>
<evidence type="ECO:0000259" key="1">
    <source>
        <dbReference type="PROSITE" id="PS51022"/>
    </source>
</evidence>
<proteinExistence type="predicted"/>
<organism evidence="2 3">
    <name type="scientific">Muraenolepis orangiensis</name>
    <name type="common">Patagonian moray cod</name>
    <dbReference type="NCBI Taxonomy" id="630683"/>
    <lineage>
        <taxon>Eukaryota</taxon>
        <taxon>Metazoa</taxon>
        <taxon>Chordata</taxon>
        <taxon>Craniata</taxon>
        <taxon>Vertebrata</taxon>
        <taxon>Euteleostomi</taxon>
        <taxon>Actinopterygii</taxon>
        <taxon>Neopterygii</taxon>
        <taxon>Teleostei</taxon>
        <taxon>Neoteleostei</taxon>
        <taxon>Acanthomorphata</taxon>
        <taxon>Zeiogadaria</taxon>
        <taxon>Gadariae</taxon>
        <taxon>Gadiformes</taxon>
        <taxon>Muraenolepidoidei</taxon>
        <taxon>Muraenolepididae</taxon>
        <taxon>Muraenolepis</taxon>
    </lineage>
</organism>
<dbReference type="InterPro" id="IPR036892">
    <property type="entry name" value="L27_dom_sf"/>
</dbReference>
<comment type="caution">
    <text evidence="2">The sequence shown here is derived from an EMBL/GenBank/DDBJ whole genome shotgun (WGS) entry which is preliminary data.</text>
</comment>
<gene>
    <name evidence="2" type="ORF">NHX12_004552</name>
</gene>
<feature type="domain" description="L27" evidence="1">
    <location>
        <begin position="4"/>
        <end position="64"/>
    </location>
</feature>
<name>A0A9Q0DXA4_9TELE</name>
<dbReference type="SMART" id="SM00569">
    <property type="entry name" value="L27"/>
    <property type="match status" value="1"/>
</dbReference>
<reference evidence="2" key="1">
    <citation type="submission" date="2022-07" db="EMBL/GenBank/DDBJ databases">
        <title>Chromosome-level genome of Muraenolepis orangiensis.</title>
        <authorList>
            <person name="Kim J."/>
        </authorList>
    </citation>
    <scope>NUCLEOTIDE SEQUENCE</scope>
    <source>
        <strain evidence="2">KU_S4_2022</strain>
        <tissue evidence="2">Muscle</tissue>
    </source>
</reference>
<feature type="non-terminal residue" evidence="2">
    <location>
        <position position="1"/>
    </location>
</feature>
<dbReference type="PROSITE" id="PS51022">
    <property type="entry name" value="L27"/>
    <property type="match status" value="1"/>
</dbReference>
<evidence type="ECO:0000313" key="3">
    <source>
        <dbReference type="Proteomes" id="UP001148018"/>
    </source>
</evidence>
<dbReference type="EMBL" id="JANIIK010000111">
    <property type="protein sequence ID" value="KAJ3595248.1"/>
    <property type="molecule type" value="Genomic_DNA"/>
</dbReference>
<dbReference type="SUPFAM" id="SSF101288">
    <property type="entry name" value="L27 domain"/>
    <property type="match status" value="1"/>
</dbReference>
<dbReference type="OrthoDB" id="78824at2759"/>
<protein>
    <recommendedName>
        <fullName evidence="1">L27 domain-containing protein</fullName>
    </recommendedName>
</protein>
<evidence type="ECO:0000313" key="2">
    <source>
        <dbReference type="EMBL" id="KAJ3595248.1"/>
    </source>
</evidence>
<dbReference type="Pfam" id="PF09058">
    <property type="entry name" value="L27_1"/>
    <property type="match status" value="1"/>
</dbReference>
<dbReference type="AlphaFoldDB" id="A0A9Q0DXA4"/>
<dbReference type="InterPro" id="IPR004172">
    <property type="entry name" value="L27_dom"/>
</dbReference>
<keyword evidence="3" id="KW-1185">Reference proteome</keyword>
<sequence>MPVRRKDAQRALVLLEEYRTKLNKTDDRQLKHSIQRVIDIFQSNLFQALIDIQEFYEVTLLDSQKCTDPARSWEPLPPVNLWDLSSLQSPTGTSETLPSISTSIERPPVVSCSPLWCPAVPPVVSCSALCPLWCPAVPPVVSCSPPGVSCSPPGVSCSPPVVSCSAPLGCPAAPPCGVLQRPPRPPVVSCSPLWCPAVPPVVSCSALWCPAAPPPPGVSCSPPGVSCSPPVVSCSAPLGCPAAPPCGVLQRPPVDSALLQEIFQALAQGGEASSRPVSTAGVRVEVEVKVGVGHWSRVIVLISTVIPAGEQERPGVKDWAEEYQNQKQPSGPVGHWGAWRPRLVAW</sequence>
<dbReference type="Proteomes" id="UP001148018">
    <property type="component" value="Unassembled WGS sequence"/>
</dbReference>
<dbReference type="FunFam" id="1.10.287.470:FF:000001">
    <property type="entry name" value="Disks large 1 isoform X3"/>
    <property type="match status" value="1"/>
</dbReference>
<dbReference type="Gene3D" id="1.10.287.470">
    <property type="entry name" value="Helix hairpin bin"/>
    <property type="match status" value="1"/>
</dbReference>
<accession>A0A9Q0DXA4</accession>